<dbReference type="Proteomes" id="UP000194003">
    <property type="component" value="Unassembled WGS sequence"/>
</dbReference>
<evidence type="ECO:0000256" key="1">
    <source>
        <dbReference type="SAM" id="MobiDB-lite"/>
    </source>
</evidence>
<evidence type="ECO:0000313" key="3">
    <source>
        <dbReference type="Proteomes" id="UP000194003"/>
    </source>
</evidence>
<accession>A0A1Y2K821</accession>
<feature type="compositionally biased region" description="Polar residues" evidence="1">
    <location>
        <begin position="1"/>
        <end position="13"/>
    </location>
</feature>
<feature type="compositionally biased region" description="Acidic residues" evidence="1">
    <location>
        <begin position="248"/>
        <end position="268"/>
    </location>
</feature>
<sequence length="268" mass="28945">MVAMRMQTTTYETRQGDDDGQAQTTQMRQATLEIMAVRSGGAQAGAMMLETLADGQETDQTLASQDVFQAFFERMLATLFPNESEQADEEAQGDDLLGQLASAFAQSTDDGYELGGNTVWTFPPAQAGDDVKAAWEQAGQAVPQADQQSAMAPFLGQLLAQNIQRDEQGQPVGFRAPGESGFVDPFEQSDDLSAQAQEASRIIDQLMAKHKDEQVARMEQTALFIDAFVQALADQREELAQQVADSGDTAEDTAADQFPDEAIMDAAA</sequence>
<dbReference type="AlphaFoldDB" id="A0A1Y2K821"/>
<comment type="caution">
    <text evidence="2">The sequence shown here is derived from an EMBL/GenBank/DDBJ whole genome shotgun (WGS) entry which is preliminary data.</text>
</comment>
<evidence type="ECO:0000313" key="2">
    <source>
        <dbReference type="EMBL" id="OSM06890.1"/>
    </source>
</evidence>
<protein>
    <submittedName>
        <fullName evidence="2">Uncharacterized protein</fullName>
    </submittedName>
</protein>
<feature type="region of interest" description="Disordered" evidence="1">
    <location>
        <begin position="169"/>
        <end position="196"/>
    </location>
</feature>
<reference evidence="2 3" key="1">
    <citation type="journal article" date="2016" name="BMC Genomics">
        <title>Combined genomic and structural analyses of a cultured magnetotactic bacterium reveals its niche adaptation to a dynamic environment.</title>
        <authorList>
            <person name="Araujo A.C."/>
            <person name="Morillo V."/>
            <person name="Cypriano J."/>
            <person name="Teixeira L.C."/>
            <person name="Leao P."/>
            <person name="Lyra S."/>
            <person name="Almeida L.G."/>
            <person name="Bazylinski D.A."/>
            <person name="Vasconcellos A.T."/>
            <person name="Abreu F."/>
            <person name="Lins U."/>
        </authorList>
    </citation>
    <scope>NUCLEOTIDE SEQUENCE [LARGE SCALE GENOMIC DNA]</scope>
    <source>
        <strain evidence="2 3">IT-1</strain>
    </source>
</reference>
<feature type="region of interest" description="Disordered" evidence="1">
    <location>
        <begin position="240"/>
        <end position="268"/>
    </location>
</feature>
<gene>
    <name evidence="2" type="ORF">MAIT1_00229</name>
</gene>
<feature type="region of interest" description="Disordered" evidence="1">
    <location>
        <begin position="1"/>
        <end position="23"/>
    </location>
</feature>
<keyword evidence="3" id="KW-1185">Reference proteome</keyword>
<dbReference type="EMBL" id="LVJN01000015">
    <property type="protein sequence ID" value="OSM06890.1"/>
    <property type="molecule type" value="Genomic_DNA"/>
</dbReference>
<organism evidence="2 3">
    <name type="scientific">Magnetofaba australis IT-1</name>
    <dbReference type="NCBI Taxonomy" id="1434232"/>
    <lineage>
        <taxon>Bacteria</taxon>
        <taxon>Pseudomonadati</taxon>
        <taxon>Pseudomonadota</taxon>
        <taxon>Magnetococcia</taxon>
        <taxon>Magnetococcales</taxon>
        <taxon>Magnetococcaceae</taxon>
        <taxon>Magnetofaba</taxon>
    </lineage>
</organism>
<proteinExistence type="predicted"/>
<name>A0A1Y2K821_9PROT</name>